<protein>
    <recommendedName>
        <fullName evidence="3">TonB-dependent receptor-like beta-barrel domain-containing protein</fullName>
    </recommendedName>
</protein>
<reference evidence="2" key="1">
    <citation type="submission" date="2017-01" db="EMBL/GenBank/DDBJ databases">
        <title>Novel pathways for hydrocarbon cycling and metabolic interdependencies in hydrothermal sediment communities.</title>
        <authorList>
            <person name="Dombrowski N."/>
            <person name="Seitz K."/>
            <person name="Teske A."/>
            <person name="Baker B."/>
        </authorList>
    </citation>
    <scope>NUCLEOTIDE SEQUENCE [LARGE SCALE GENOMIC DNA]</scope>
</reference>
<dbReference type="Proteomes" id="UP000191663">
    <property type="component" value="Unassembled WGS sequence"/>
</dbReference>
<accession>A0A1V4QEE6</accession>
<evidence type="ECO:0008006" key="3">
    <source>
        <dbReference type="Google" id="ProtNLM"/>
    </source>
</evidence>
<evidence type="ECO:0000313" key="2">
    <source>
        <dbReference type="Proteomes" id="UP000191663"/>
    </source>
</evidence>
<comment type="caution">
    <text evidence="1">The sequence shown here is derived from an EMBL/GenBank/DDBJ whole genome shotgun (WGS) entry which is preliminary data.</text>
</comment>
<name>A0A1V4QEE6_UNCW3</name>
<evidence type="ECO:0000313" key="1">
    <source>
        <dbReference type="EMBL" id="OPX17714.1"/>
    </source>
</evidence>
<dbReference type="EMBL" id="MUKB01000087">
    <property type="protein sequence ID" value="OPX17714.1"/>
    <property type="molecule type" value="Genomic_DNA"/>
</dbReference>
<gene>
    <name evidence="1" type="ORF">BXT86_04995</name>
</gene>
<sequence>MDPVNFLYGRFYPTLGRGLVLNQFLDEDFRNDNSLFGIRADIKYFKSQLTLLAGKPRNIFFEENLYKIKNDTTDQIRGINLESRLIPKLNFGARYVRVNRSIDLTPKAFTELFGGNLGFRCGPFESYVEYAKHLGCHPVIGGRLKGDGLLATTGFSIPGFGISLQYVDYDTTGFGGAGYRYNEPPTPIKSGISVNRCLDEIGYGISISLSPLDFLSIELENNKTTQHDTNETWINQTLKMPGQEMAGVLEQTLKIKTNPTIDLEITVGLDRLIKQQIELGINRKTETKPYGDISYNFGPFYIEAEYEHNLIRCDTSDFYEPCFTLGIGRPELFILTLRYEWRNRVPGWLVPKLGNEKAWPLAELSLDLTNRHNLRIRVGGEKGGLVCSGGVCRFEEPFKGVKMVLTSIF</sequence>
<dbReference type="AlphaFoldDB" id="A0A1V4QEE6"/>
<organism evidence="1 2">
    <name type="scientific">candidate division WOR-3 bacterium 4484_100</name>
    <dbReference type="NCBI Taxonomy" id="1936077"/>
    <lineage>
        <taxon>Bacteria</taxon>
        <taxon>Bacteria division WOR-3</taxon>
    </lineage>
</organism>
<dbReference type="Pfam" id="PF19494">
    <property type="entry name" value="DUF6029"/>
    <property type="match status" value="1"/>
</dbReference>
<dbReference type="InterPro" id="IPR046070">
    <property type="entry name" value="DUF6029"/>
</dbReference>
<proteinExistence type="predicted"/>